<dbReference type="EMBL" id="BMWZ01000005">
    <property type="protein sequence ID" value="GGZ84551.1"/>
    <property type="molecule type" value="Genomic_DNA"/>
</dbReference>
<dbReference type="Gene3D" id="3.40.50.1110">
    <property type="entry name" value="SGNH hydrolase"/>
    <property type="match status" value="1"/>
</dbReference>
<evidence type="ECO:0000313" key="1">
    <source>
        <dbReference type="EMBL" id="GGZ84551.1"/>
    </source>
</evidence>
<protein>
    <submittedName>
        <fullName evidence="1">Outer membrane protein</fullName>
    </submittedName>
</protein>
<comment type="caution">
    <text evidence="1">The sequence shown here is derived from an EMBL/GenBank/DDBJ whole genome shotgun (WGS) entry which is preliminary data.</text>
</comment>
<dbReference type="InterPro" id="IPR036514">
    <property type="entry name" value="SGNH_hydro_sf"/>
</dbReference>
<gene>
    <name evidence="1" type="ORF">GCM10007028_23160</name>
</gene>
<name>A0A918R3M1_9FLAO</name>
<dbReference type="PROSITE" id="PS51257">
    <property type="entry name" value="PROKAR_LIPOPROTEIN"/>
    <property type="match status" value="1"/>
</dbReference>
<reference evidence="1" key="2">
    <citation type="submission" date="2020-09" db="EMBL/GenBank/DDBJ databases">
        <authorList>
            <person name="Sun Q."/>
            <person name="Kim S."/>
        </authorList>
    </citation>
    <scope>NUCLEOTIDE SEQUENCE</scope>
    <source>
        <strain evidence="1">KCTC 12710</strain>
    </source>
</reference>
<dbReference type="RefSeq" id="WP_189360972.1">
    <property type="nucleotide sequence ID" value="NZ_BMWZ01000005.1"/>
</dbReference>
<evidence type="ECO:0000313" key="2">
    <source>
        <dbReference type="Proteomes" id="UP000636004"/>
    </source>
</evidence>
<organism evidence="1 2">
    <name type="scientific">Algibacter mikhailovii</name>
    <dbReference type="NCBI Taxonomy" id="425498"/>
    <lineage>
        <taxon>Bacteria</taxon>
        <taxon>Pseudomonadati</taxon>
        <taxon>Bacteroidota</taxon>
        <taxon>Flavobacteriia</taxon>
        <taxon>Flavobacteriales</taxon>
        <taxon>Flavobacteriaceae</taxon>
        <taxon>Algibacter</taxon>
    </lineage>
</organism>
<keyword evidence="2" id="KW-1185">Reference proteome</keyword>
<reference evidence="1" key="1">
    <citation type="journal article" date="2014" name="Int. J. Syst. Evol. Microbiol.">
        <title>Complete genome sequence of Corynebacterium casei LMG S-19264T (=DSM 44701T), isolated from a smear-ripened cheese.</title>
        <authorList>
            <consortium name="US DOE Joint Genome Institute (JGI-PGF)"/>
            <person name="Walter F."/>
            <person name="Albersmeier A."/>
            <person name="Kalinowski J."/>
            <person name="Ruckert C."/>
        </authorList>
    </citation>
    <scope>NUCLEOTIDE SEQUENCE</scope>
    <source>
        <strain evidence="1">KCTC 12710</strain>
    </source>
</reference>
<dbReference type="GO" id="GO:0016788">
    <property type="term" value="F:hydrolase activity, acting on ester bonds"/>
    <property type="evidence" value="ECO:0007669"/>
    <property type="project" value="UniProtKB-ARBA"/>
</dbReference>
<dbReference type="Proteomes" id="UP000636004">
    <property type="component" value="Unassembled WGS sequence"/>
</dbReference>
<dbReference type="AlphaFoldDB" id="A0A918R3M1"/>
<accession>A0A918R3M1</accession>
<dbReference type="SUPFAM" id="SSF52266">
    <property type="entry name" value="SGNH hydrolase"/>
    <property type="match status" value="2"/>
</dbReference>
<sequence length="530" mass="55062">MSTKYIIILFILIGFTSCNSPEDVLRDNNVPIEEEIQLPALIAGEADFSKFVSVGNSLTSGLSDGTVFLAAQKMSFPKILSEKFGLVGGGDFTQPLVNDNYGGLALNGSRIAGPRFVIGENPCSGDPTPAGLESVIGPVTVSTDILLNNPTGPFNNMGVPGAKSYHLLAPGYGNLSNLPLGLANPYFIRMTGSTPDASVLELTMAQTPSFFSLWIGNNDVLGYATSGGDGTNPITPVDGPPGVGFNQTYSALIATLTSGGAKGIVANIPYVTDIAHFTTIAWNTLDPTDECQADLAPQIPVLNAQLYGPLKAIFTALGEPDRIDLLTADGPNPLLINDETATDRRAEIAAALTPVLGAPTAGAFGVIFGKARQATADDLVVLSAGGVIAQTQPGVPAPVNVNGISFPLADKWVLIPSEKAEIKTAVDNFNATIEAAANQAGLAFVDMNALLTQLTSTGITSDNFTLTSGLITGGAFSLDGIHLTSRGYALVANEFMKAIDITYSSNFEASGNLVDIGTYPTNYSPLLPAK</sequence>
<proteinExistence type="predicted"/>